<dbReference type="Pfam" id="PF25462">
    <property type="entry name" value="Beta-barrel_INTS6"/>
    <property type="match status" value="1"/>
</dbReference>
<evidence type="ECO:0000256" key="1">
    <source>
        <dbReference type="SAM" id="MobiDB-lite"/>
    </source>
</evidence>
<dbReference type="AlphaFoldDB" id="F0WUE1"/>
<feature type="region of interest" description="Disordered" evidence="1">
    <location>
        <begin position="497"/>
        <end position="530"/>
    </location>
</feature>
<dbReference type="PANTHER" id="PTHR12957">
    <property type="entry name" value="DEAD/H BOX POLYPEPTIDE 26/DICE1-RELATED"/>
    <property type="match status" value="1"/>
</dbReference>
<feature type="region of interest" description="Disordered" evidence="1">
    <location>
        <begin position="663"/>
        <end position="734"/>
    </location>
</feature>
<dbReference type="InterPro" id="IPR002035">
    <property type="entry name" value="VWF_A"/>
</dbReference>
<feature type="compositionally biased region" description="Basic residues" evidence="1">
    <location>
        <begin position="676"/>
        <end position="698"/>
    </location>
</feature>
<organism evidence="3">
    <name type="scientific">Albugo laibachii Nc14</name>
    <dbReference type="NCBI Taxonomy" id="890382"/>
    <lineage>
        <taxon>Eukaryota</taxon>
        <taxon>Sar</taxon>
        <taxon>Stramenopiles</taxon>
        <taxon>Oomycota</taxon>
        <taxon>Peronosporomycetes</taxon>
        <taxon>Albuginales</taxon>
        <taxon>Albuginaceae</taxon>
        <taxon>Albugo</taxon>
    </lineage>
</organism>
<dbReference type="Pfam" id="PF13519">
    <property type="entry name" value="VWA_2"/>
    <property type="match status" value="1"/>
</dbReference>
<dbReference type="InterPro" id="IPR057413">
    <property type="entry name" value="Beta-barrel_INTS6"/>
</dbReference>
<name>F0WUE1_9STRA</name>
<dbReference type="Gene3D" id="3.40.50.410">
    <property type="entry name" value="von Willebrand factor, type A domain"/>
    <property type="match status" value="1"/>
</dbReference>
<dbReference type="PROSITE" id="PS50234">
    <property type="entry name" value="VWFA"/>
    <property type="match status" value="1"/>
</dbReference>
<dbReference type="EMBL" id="FR824316">
    <property type="protein sequence ID" value="CCA25021.1"/>
    <property type="molecule type" value="Genomic_DNA"/>
</dbReference>
<proteinExistence type="predicted"/>
<reference evidence="3" key="2">
    <citation type="submission" date="2011-02" db="EMBL/GenBank/DDBJ databases">
        <authorList>
            <person name="MacLean D."/>
        </authorList>
    </citation>
    <scope>NUCLEOTIDE SEQUENCE</scope>
</reference>
<dbReference type="GO" id="GO:0034472">
    <property type="term" value="P:snRNA 3'-end processing"/>
    <property type="evidence" value="ECO:0007669"/>
    <property type="project" value="TreeGrafter"/>
</dbReference>
<dbReference type="CDD" id="cd00198">
    <property type="entry name" value="vWFA"/>
    <property type="match status" value="1"/>
</dbReference>
<gene>
    <name evidence="3" type="primary">AlNc14C271G9962</name>
    <name evidence="3" type="ORF">ALNC14_111650</name>
</gene>
<dbReference type="SUPFAM" id="SSF53300">
    <property type="entry name" value="vWA-like"/>
    <property type="match status" value="1"/>
</dbReference>
<evidence type="ECO:0000259" key="2">
    <source>
        <dbReference type="PROSITE" id="PS50234"/>
    </source>
</evidence>
<feature type="domain" description="VWFA" evidence="2">
    <location>
        <begin position="2"/>
        <end position="234"/>
    </location>
</feature>
<dbReference type="FunFam" id="3.40.50.410:FF:000010">
    <property type="entry name" value="Integrator complex subunit 6 like"/>
    <property type="match status" value="1"/>
</dbReference>
<accession>F0WUE1</accession>
<protein>
    <submittedName>
        <fullName evidence="3">Integrator complex subunit putative</fullName>
    </submittedName>
</protein>
<evidence type="ECO:0000313" key="3">
    <source>
        <dbReference type="EMBL" id="CCA25021.1"/>
    </source>
</evidence>
<feature type="compositionally biased region" description="Low complexity" evidence="1">
    <location>
        <begin position="701"/>
        <end position="722"/>
    </location>
</feature>
<dbReference type="InterPro" id="IPR036465">
    <property type="entry name" value="vWFA_dom_sf"/>
</dbReference>
<reference evidence="3" key="1">
    <citation type="journal article" date="2011" name="PLoS Biol.">
        <title>Gene gain and loss during evolution of obligate parasitism in the white rust pathogen of Arabidopsis thaliana.</title>
        <authorList>
            <person name="Kemen E."/>
            <person name="Gardiner A."/>
            <person name="Schultz-Larsen T."/>
            <person name="Kemen A.C."/>
            <person name="Balmuth A.L."/>
            <person name="Robert-Seilaniantz A."/>
            <person name="Bailey K."/>
            <person name="Holub E."/>
            <person name="Studholme D.J."/>
            <person name="Maclean D."/>
            <person name="Jones J.D."/>
        </authorList>
    </citation>
    <scope>NUCLEOTIDE SEQUENCE</scope>
</reference>
<dbReference type="HOGENOM" id="CLU_010177_0_0_1"/>
<sequence length="853" mass="95843">MLVTFVIDTSASMNQTTSNGMTLLDYAKSAVERFIKRLREPVRRYQHHFMLVSCGIDNRKANAQVENAASFRGRVRVGWDQSTNKDFFMQEIKNLQATEVSDLGMAIKQAFELMNQVRLQYNWDNYGLGRTPWNTNVSVCILLTDAAGFTTAEGLPQNSLFIPSSHAVAADLTKEPYRWDQRFYTIAFKLSASNSHGKSQSPCLTQLMALAEATGGMLYAPTSKHAVEQSVDQIMLKLKNGAVINLKAEAAENEANFTTRTTIFPIPNGKDYNWPIPESFWIDRNTSTLQPRDAHPTLTFVRTIETAIEAATSHMLLDTLRFPADSYSFESPIDVSPPRGQHWMVYVEGSRGDDSLGDPIGFIRTVFSGTSASVFLILLPYNYPALFTLLVDIARVYQTSGQSITSSSGSWQFQSKSMPSTWRENFSAYINRCPIYYHAALRKALSKYSLQDMVPEVQDFGRNYQISAYLNCAREQSILENEKYNKINAVAARTAVPRSRNFHNDPRPDASPTKSLGAAQSTKHSSKPDALIDNVGLKSIDEMLAIYARTHLYQHVPSAKRHHLSQSMLLSSQLSSTSISSMKRFPHSLTLQEDDRHSQPIDVMSDYESRLISKEALRNPLGEPEIDEDTPTGLRRRQLCFNLGNPYKKNTFKQQQVSNAYQGEAADEAATLKGQPSKRNRTRRRFSHMNRMHARRTNRQSDSPSRSSSPGSPTGSPGYTPSFEGSPSPGHRDMENSIMYETKSLDNMKTDMAFSLGISPSSDEMGHVMMNASLSQQVYHILVENWETWNAVLRLLRARSISQQEEEFILSALRSMKGGQPSTRAYIQQAISHTKAYKKTSLMEKIVSIQLSG</sequence>
<dbReference type="PANTHER" id="PTHR12957:SF2">
    <property type="entry name" value="INTEGRATOR COMPLEX SUBUNIT 6"/>
    <property type="match status" value="1"/>
</dbReference>
<dbReference type="GO" id="GO:0032039">
    <property type="term" value="C:integrator complex"/>
    <property type="evidence" value="ECO:0007669"/>
    <property type="project" value="TreeGrafter"/>
</dbReference>
<feature type="compositionally biased region" description="Polar residues" evidence="1">
    <location>
        <begin position="512"/>
        <end position="523"/>
    </location>
</feature>
<dbReference type="InterPro" id="IPR051113">
    <property type="entry name" value="Integrator_subunit6"/>
</dbReference>